<dbReference type="Gene3D" id="3.30.1330.10">
    <property type="entry name" value="PurM-like, N-terminal domain"/>
    <property type="match status" value="1"/>
</dbReference>
<dbReference type="GO" id="GO:0005737">
    <property type="term" value="C:cytoplasm"/>
    <property type="evidence" value="ECO:0007669"/>
    <property type="project" value="TreeGrafter"/>
</dbReference>
<dbReference type="GO" id="GO:0004756">
    <property type="term" value="F:selenide, water dikinase activity"/>
    <property type="evidence" value="ECO:0007669"/>
    <property type="project" value="TreeGrafter"/>
</dbReference>
<evidence type="ECO:0000256" key="5">
    <source>
        <dbReference type="ARBA" id="ARBA00023266"/>
    </source>
</evidence>
<protein>
    <submittedName>
        <fullName evidence="8">Selenide, water dikinase SelD</fullName>
    </submittedName>
</protein>
<name>A0A1W9S147_9BACT</name>
<dbReference type="PANTHER" id="PTHR10256">
    <property type="entry name" value="SELENIDE, WATER DIKINASE"/>
    <property type="match status" value="1"/>
</dbReference>
<dbReference type="CDD" id="cd02195">
    <property type="entry name" value="SelD"/>
    <property type="match status" value="1"/>
</dbReference>
<evidence type="ECO:0000259" key="7">
    <source>
        <dbReference type="Pfam" id="PF02769"/>
    </source>
</evidence>
<dbReference type="AlphaFoldDB" id="A0A1W9S147"/>
<dbReference type="InterPro" id="IPR004536">
    <property type="entry name" value="SPS/SelD"/>
</dbReference>
<evidence type="ECO:0000256" key="2">
    <source>
        <dbReference type="ARBA" id="ARBA00022741"/>
    </source>
</evidence>
<keyword evidence="4" id="KW-0067">ATP-binding</keyword>
<evidence type="ECO:0000256" key="4">
    <source>
        <dbReference type="ARBA" id="ARBA00022840"/>
    </source>
</evidence>
<keyword evidence="2" id="KW-0547">Nucleotide-binding</keyword>
<dbReference type="InterPro" id="IPR036921">
    <property type="entry name" value="PurM-like_N_sf"/>
</dbReference>
<sequence>MVLKVLNLPDDKRVLVDLRSSDDAGVFLLDDNRAIVATVDFFPPIVDDPYLFGQISSANALSDVYAMGATPLLALSISCFPPKKYKPDVLCKVIQGAIDKCDEAKCALIGGHTLKDEEMKFGLSVVGVVSPDKVVLNSTAKPGDALILTKPLGIGLISTALKAGKADDNVIEKATEMMLTLNKVPAELMVEAGASAATDITGFGLIGHSLEMARSSIVGIRLYADKIPYFSDALEYAKMGLIPGGLHKNAEFSEPFEHIPDEIVIEIVP</sequence>
<dbReference type="InterPro" id="IPR010918">
    <property type="entry name" value="PurM-like_C_dom"/>
</dbReference>
<gene>
    <name evidence="8" type="ORF">B6D57_02580</name>
</gene>
<dbReference type="InterPro" id="IPR036676">
    <property type="entry name" value="PurM-like_C_sf"/>
</dbReference>
<evidence type="ECO:0000313" key="8">
    <source>
        <dbReference type="EMBL" id="OQX90591.1"/>
    </source>
</evidence>
<feature type="domain" description="PurM-like C-terminal" evidence="7">
    <location>
        <begin position="141"/>
        <end position="233"/>
    </location>
</feature>
<comment type="caution">
    <text evidence="8">The sequence shown here is derived from an EMBL/GenBank/DDBJ whole genome shotgun (WGS) entry which is preliminary data.</text>
</comment>
<keyword evidence="5" id="KW-0711">Selenium</keyword>
<dbReference type="EMBL" id="NATQ01000041">
    <property type="protein sequence ID" value="OQX90591.1"/>
    <property type="molecule type" value="Genomic_DNA"/>
</dbReference>
<evidence type="ECO:0000256" key="1">
    <source>
        <dbReference type="ARBA" id="ARBA00022679"/>
    </source>
</evidence>
<accession>A0A1W9S147</accession>
<dbReference type="Gene3D" id="3.90.650.10">
    <property type="entry name" value="PurM-like C-terminal domain"/>
    <property type="match status" value="1"/>
</dbReference>
<organism evidence="8 9">
    <name type="scientific">Candidatus Coatesbacteria bacterium 4484_99</name>
    <dbReference type="NCBI Taxonomy" id="1970774"/>
    <lineage>
        <taxon>Bacteria</taxon>
        <taxon>Candidatus Coatesiibacteriota</taxon>
    </lineage>
</organism>
<feature type="domain" description="PurM-like N-terminal" evidence="6">
    <location>
        <begin position="22"/>
        <end position="129"/>
    </location>
</feature>
<dbReference type="PIRSF" id="PIRSF036407">
    <property type="entry name" value="Selenphspht_syn"/>
    <property type="match status" value="1"/>
</dbReference>
<evidence type="ECO:0000313" key="9">
    <source>
        <dbReference type="Proteomes" id="UP000192611"/>
    </source>
</evidence>
<dbReference type="SUPFAM" id="SSF56042">
    <property type="entry name" value="PurM C-terminal domain-like"/>
    <property type="match status" value="1"/>
</dbReference>
<evidence type="ECO:0000256" key="3">
    <source>
        <dbReference type="ARBA" id="ARBA00022777"/>
    </source>
</evidence>
<dbReference type="GO" id="GO:0005524">
    <property type="term" value="F:ATP binding"/>
    <property type="evidence" value="ECO:0007669"/>
    <property type="project" value="UniProtKB-KW"/>
</dbReference>
<keyword evidence="1" id="KW-0808">Transferase</keyword>
<dbReference type="Pfam" id="PF02769">
    <property type="entry name" value="AIRS_C"/>
    <property type="match status" value="1"/>
</dbReference>
<reference evidence="9" key="1">
    <citation type="submission" date="2017-03" db="EMBL/GenBank/DDBJ databases">
        <title>Novel pathways for hydrocarbon cycling and metabolic interdependencies in hydrothermal sediment communities.</title>
        <authorList>
            <person name="Dombrowski N."/>
            <person name="Seitz K."/>
            <person name="Teske A."/>
            <person name="Baker B."/>
        </authorList>
    </citation>
    <scope>NUCLEOTIDE SEQUENCE [LARGE SCALE GENOMIC DNA]</scope>
</reference>
<evidence type="ECO:0000259" key="6">
    <source>
        <dbReference type="Pfam" id="PF00586"/>
    </source>
</evidence>
<dbReference type="SUPFAM" id="SSF55326">
    <property type="entry name" value="PurM N-terminal domain-like"/>
    <property type="match status" value="1"/>
</dbReference>
<keyword evidence="3 8" id="KW-0418">Kinase</keyword>
<proteinExistence type="predicted"/>
<dbReference type="InterPro" id="IPR016188">
    <property type="entry name" value="PurM-like_N"/>
</dbReference>
<dbReference type="Proteomes" id="UP000192611">
    <property type="component" value="Unassembled WGS sequence"/>
</dbReference>
<dbReference type="GO" id="GO:0016260">
    <property type="term" value="P:selenocysteine biosynthetic process"/>
    <property type="evidence" value="ECO:0007669"/>
    <property type="project" value="TreeGrafter"/>
</dbReference>
<dbReference type="Pfam" id="PF00586">
    <property type="entry name" value="AIRS"/>
    <property type="match status" value="1"/>
</dbReference>
<dbReference type="NCBIfam" id="TIGR00476">
    <property type="entry name" value="selD"/>
    <property type="match status" value="1"/>
</dbReference>
<dbReference type="PANTHER" id="PTHR10256:SF0">
    <property type="entry name" value="INACTIVE SELENIDE, WATER DIKINASE-LIKE PROTEIN-RELATED"/>
    <property type="match status" value="1"/>
</dbReference>